<evidence type="ECO:0000256" key="5">
    <source>
        <dbReference type="SAM" id="MobiDB-lite"/>
    </source>
</evidence>
<protein>
    <submittedName>
        <fullName evidence="8">DExH-box ATP-dependent RNA helicase DExH14</fullName>
        <ecNumber evidence="8">3.6.4.13</ecNumber>
    </submittedName>
</protein>
<dbReference type="InterPro" id="IPR014756">
    <property type="entry name" value="Ig_E-set"/>
</dbReference>
<feature type="region of interest" description="Disordered" evidence="5">
    <location>
        <begin position="179"/>
        <end position="217"/>
    </location>
</feature>
<dbReference type="Pfam" id="PF00270">
    <property type="entry name" value="DEAD"/>
    <property type="match status" value="2"/>
</dbReference>
<dbReference type="SMART" id="SM00487">
    <property type="entry name" value="DEXDc"/>
    <property type="match status" value="2"/>
</dbReference>
<proteinExistence type="predicted"/>
<evidence type="ECO:0000256" key="4">
    <source>
        <dbReference type="ARBA" id="ARBA00022840"/>
    </source>
</evidence>
<dbReference type="SUPFAM" id="SSF158702">
    <property type="entry name" value="Sec63 N-terminal domain-like"/>
    <property type="match status" value="2"/>
</dbReference>
<dbReference type="InterPro" id="IPR035892">
    <property type="entry name" value="C2_domain_sf"/>
</dbReference>
<dbReference type="InterPro" id="IPR057842">
    <property type="entry name" value="WH_MER3"/>
</dbReference>
<dbReference type="InterPro" id="IPR027417">
    <property type="entry name" value="P-loop_NTPase"/>
</dbReference>
<feature type="region of interest" description="Disordered" evidence="5">
    <location>
        <begin position="1921"/>
        <end position="1984"/>
    </location>
</feature>
<organism evidence="8 9">
    <name type="scientific">Blattamonas nauphoetae</name>
    <dbReference type="NCBI Taxonomy" id="2049346"/>
    <lineage>
        <taxon>Eukaryota</taxon>
        <taxon>Metamonada</taxon>
        <taxon>Preaxostyla</taxon>
        <taxon>Oxymonadida</taxon>
        <taxon>Blattamonas</taxon>
    </lineage>
</organism>
<comment type="caution">
    <text evidence="8">The sequence shown here is derived from an EMBL/GenBank/DDBJ whole genome shotgun (WGS) entry which is preliminary data.</text>
</comment>
<feature type="compositionally biased region" description="Basic residues" evidence="5">
    <location>
        <begin position="1958"/>
        <end position="1967"/>
    </location>
</feature>
<feature type="region of interest" description="Disordered" evidence="5">
    <location>
        <begin position="386"/>
        <end position="419"/>
    </location>
</feature>
<dbReference type="PANTHER" id="PTHR47961:SF13">
    <property type="entry name" value="ACTIVATING SIGNAL COINTEGRATOR 1 COMPLEX SUBUNIT 3"/>
    <property type="match status" value="1"/>
</dbReference>
<feature type="region of interest" description="Disordered" evidence="5">
    <location>
        <begin position="115"/>
        <end position="134"/>
    </location>
</feature>
<dbReference type="EC" id="3.6.4.13" evidence="8"/>
<feature type="domain" description="Helicase ATP-binding" evidence="6">
    <location>
        <begin position="1443"/>
        <end position="1618"/>
    </location>
</feature>
<dbReference type="InterPro" id="IPR001650">
    <property type="entry name" value="Helicase_C-like"/>
</dbReference>
<keyword evidence="9" id="KW-1185">Reference proteome</keyword>
<sequence>MKETGKTEEEIDLDIGVLSDALWEKLEQRANHRVGGFNTFRASDPREEKPDWQKYSVNLLQVDSVPDINIQESGVAPFIPSSHIYVGGRENVKQEPLYPQIVRTDADCSVSRILRSGNRKPKHQEPSVNQKTEGQIKYYQPQQFITNSMQTYGSDIAMTFSISHEPSFSLIKPILSSTTSRPPLNPPSSFISSQYSLSPSPTSSPQSQQPSQTKTRINLGEVELTDEEIAISEVYGSSPSPLNQSPLDHFIPSPATRSAISLPTGTKRRTYPPPLFQKPVVINRNQSSGPPSHSFSSAKQYGGEEIILPVSNPSPLGPNERLIPISEIDEWARPALGGLTTLNRIQSRVYTSAFKSNENLLICAPTGAGKTVIALLTMLRAVAQARSSESNGGNATGDEEEMEEERAGYGENNPKSTRRKKLKPATFKLIYVAPMKALAGEMVQGLGSRLAKLGLITRELTGDTQLTQEEISTAHVLVVTPEKWDAMSRKGLESGVASSLVLLILDEVHLLNEDRGAVIEALVARTLRQVESGQRLIRIVGLSATLPNYEDVAAFLRVNPTRGLFHFPSSFRAVPLSFNFIGLSTNAIGVPKGAGSNSLVDTSSTGNQTRQQQFPSEAMKQFQNEAVFRVVLRNLQAGQQVLVFVHSRGDTFKTARTVLEMARNAREVGLDQLQKVLDWDGTTELDLKIKVKTVGPKKTKAQMKAEQPKFKNEAEARAYKDDQRNARFSASQRRFDESQSQYLNPSSDDENEDGTSTGLKDPLSLFTPAVNAQKDRNSNRLISKLRSNDLSELVRMGLGVHHAGLDRADRNAMEELFRTGYIRVLFCTSTLAWGVNLPAHSVVIKGLEFYNPKKGKMDDLSGLDVMQMVGRAGRPQYDTSAEATLITTHNKLVPTIRSVTATAPIESHLQDELLAHLNAEVSLGSVGSVSEGIRWLQYTFLFQRMKKNPSYYGVSQEELADDAQLASVLFTLLESASRELHRLRMARFNPQTGVLTPTDFGRVGSHFYIHPTSMELFLSSLSPTLSDPRLFHMISLCQEFQQFQVRPEEDEELKKIASSAACPIKIVSSVNTSSIQSTLSMRPNTSAETLLKNSAKSEVGSAEFKANVLCQAWMSRVRCSVFSLQSDLNYVGQNLPRLLRGLFEVSLRYRWAAQTFKLHELCICAERQMWWWMHPLRQTMSNDIPESCMTALEQKRLSVADLREMNMGDVLSIVRSKPGASAIVATVRSFPHVDIECSVKPLTQNVLRLEVAILPRWQWKREQSGNSELFWIAVVDPIEDEILHCESIAFKKEKGEKTVTGNAQDRKKLSKGQQDHSSLPIAESTKTPASFFTTCENDLEETLINPDAHFQSLPPSARVLSIIVPILEHAPDEYVIHVFADRWMGAHITLPILLSRIPTPQGKVVHTDLLPLRPLPVSALGCPPLERLYRFKYFNPVQTQVFHTSLHTDHSILLGAPTGSGKTLVAELAILRNIREHPDDAAVYIGPLKALVRERMEDWGRRLKMGLGIDVVELTGETLPDQRALRTAPLICSTPEKWDGVSRNWNTRSFVRRVSLLILDEVHMLGQDRGPIVEAIVSRLRFISAKTGKHIRIIGLSTALSNAADLGDWLGVGEPGYFNFRPDVRPVPTEVHLESFAEKIFCPRMVTMNRPVYNAIRDYSDGKPSLVFVASRRQTRKTAEALVSFAVADEQTTQFLGMSDEELKLAQESCNDESLRSFLAFGIGVHHAGLNKDDKALVEGLFARSKILVLCCTSTLAWGVNLPAHLVILKGTEFYDGPTQKYIPYPITDVLQMMGRAGRPQFDTSGVAVVMTEAQRKSFYHRFLYSPFPVESQLHKHLHDNINAEIATGSIKSVGDTCSYLSWTYLYRRVLANPSFYGARNGTPAAVEDFLMGITLSTLSDLHREKCVFVTGMDDIESEWFGASGWDEDDNEEEKPKHGYLVEDQAKEFPEMEDVVKRQSKASRNKNRSPSPPPKPSQSSEPPLVPQIIPLPNGIIASNYYLQYKTPSFIWKELVSGLTDQYNLESSSSDISIATKWTRWRERVESVASRLPRYRIPFFPYSSEVLSSPLSHLSVLDLLWLVSSVPEFLLFPLRHNEDIENREWCDNENFPFVHQSMDFAMPASKVFLLVEAHLLHLPFFCADYITDLKTALDSIPRVIQAVIDVSANEGILYACIRAVELLQCIYQAQMDTESSIVQVVNNLFLVVPDQTTEEDATIERLPYLEEVDKKKEIQRIIAEFKKHGITQVTELIDAVADDGKARQGQKINLTSIVSRLGLNGEQIRTLWNVLRQLPRTTVDIREIKEDERTRKDEPDSEEEMVSIQVRITNHSRPLVSRALAPLFHKHVPLGFIVMVGKEPLGELLGLKRVKMGSGKATGEGIVRIKRKDLDGSSGEKLDIFVKCECYLGLDQRHSYNLR</sequence>
<dbReference type="Gene3D" id="3.40.50.300">
    <property type="entry name" value="P-loop containing nucleotide triphosphate hydrolases"/>
    <property type="match status" value="4"/>
</dbReference>
<dbReference type="Pfam" id="PF02889">
    <property type="entry name" value="Sec63"/>
    <property type="match status" value="2"/>
</dbReference>
<keyword evidence="2 8" id="KW-0378">Hydrolase</keyword>
<dbReference type="InterPro" id="IPR014001">
    <property type="entry name" value="Helicase_ATP-bd"/>
</dbReference>
<dbReference type="SUPFAM" id="SSF52540">
    <property type="entry name" value="P-loop containing nucleoside triphosphate hydrolases"/>
    <property type="match status" value="3"/>
</dbReference>
<keyword evidence="3 8" id="KW-0347">Helicase</keyword>
<evidence type="ECO:0000259" key="6">
    <source>
        <dbReference type="PROSITE" id="PS51192"/>
    </source>
</evidence>
<evidence type="ECO:0000259" key="7">
    <source>
        <dbReference type="PROSITE" id="PS51194"/>
    </source>
</evidence>
<dbReference type="SUPFAM" id="SSF81296">
    <property type="entry name" value="E set domains"/>
    <property type="match status" value="1"/>
</dbReference>
<name>A0ABQ9X655_9EUKA</name>
<dbReference type="InterPro" id="IPR003593">
    <property type="entry name" value="AAA+_ATPase"/>
</dbReference>
<evidence type="ECO:0000313" key="8">
    <source>
        <dbReference type="EMBL" id="KAK2947264.1"/>
    </source>
</evidence>
<dbReference type="PIRSF" id="PIRSF039073">
    <property type="entry name" value="BRR2"/>
    <property type="match status" value="1"/>
</dbReference>
<dbReference type="InterPro" id="IPR036390">
    <property type="entry name" value="WH_DNA-bd_sf"/>
</dbReference>
<feature type="compositionally biased region" description="Low complexity" evidence="5">
    <location>
        <begin position="187"/>
        <end position="212"/>
    </location>
</feature>
<dbReference type="InterPro" id="IPR050474">
    <property type="entry name" value="Hel308_SKI2-like"/>
</dbReference>
<accession>A0ABQ9X655</accession>
<dbReference type="GO" id="GO:0003724">
    <property type="term" value="F:RNA helicase activity"/>
    <property type="evidence" value="ECO:0007669"/>
    <property type="project" value="UniProtKB-EC"/>
</dbReference>
<dbReference type="Gene3D" id="1.10.3380.10">
    <property type="entry name" value="Sec63 N-terminal domain-like domain"/>
    <property type="match status" value="2"/>
</dbReference>
<evidence type="ECO:0000256" key="1">
    <source>
        <dbReference type="ARBA" id="ARBA00022741"/>
    </source>
</evidence>
<dbReference type="Gene3D" id="2.60.40.150">
    <property type="entry name" value="C2 domain"/>
    <property type="match status" value="2"/>
</dbReference>
<dbReference type="CDD" id="cd18795">
    <property type="entry name" value="SF2_C_Ski2"/>
    <property type="match status" value="2"/>
</dbReference>
<dbReference type="InterPro" id="IPR036388">
    <property type="entry name" value="WH-like_DNA-bd_sf"/>
</dbReference>
<feature type="domain" description="Helicase C-terminal" evidence="7">
    <location>
        <begin position="1651"/>
        <end position="1842"/>
    </location>
</feature>
<keyword evidence="1" id="KW-0547">Nucleotide-binding</keyword>
<feature type="region of interest" description="Disordered" evidence="5">
    <location>
        <begin position="696"/>
        <end position="765"/>
    </location>
</feature>
<dbReference type="GO" id="GO:0016787">
    <property type="term" value="F:hydrolase activity"/>
    <property type="evidence" value="ECO:0007669"/>
    <property type="project" value="UniProtKB-KW"/>
</dbReference>
<dbReference type="SUPFAM" id="SSF46785">
    <property type="entry name" value="Winged helix' DNA-binding domain"/>
    <property type="match status" value="1"/>
</dbReference>
<feature type="domain" description="Helicase ATP-binding" evidence="6">
    <location>
        <begin position="351"/>
        <end position="564"/>
    </location>
</feature>
<dbReference type="SMART" id="SM00973">
    <property type="entry name" value="Sec63"/>
    <property type="match status" value="2"/>
</dbReference>
<dbReference type="Gene3D" id="1.10.10.10">
    <property type="entry name" value="Winged helix-like DNA-binding domain superfamily/Winged helix DNA-binding domain"/>
    <property type="match status" value="2"/>
</dbReference>
<feature type="compositionally biased region" description="Basic and acidic residues" evidence="5">
    <location>
        <begin position="706"/>
        <end position="725"/>
    </location>
</feature>
<evidence type="ECO:0000256" key="3">
    <source>
        <dbReference type="ARBA" id="ARBA00022806"/>
    </source>
</evidence>
<feature type="compositionally biased region" description="Polar residues" evidence="5">
    <location>
        <begin position="726"/>
        <end position="746"/>
    </location>
</feature>
<dbReference type="PROSITE" id="PS51192">
    <property type="entry name" value="HELICASE_ATP_BIND_1"/>
    <property type="match status" value="2"/>
</dbReference>
<feature type="compositionally biased region" description="Basic and acidic residues" evidence="5">
    <location>
        <begin position="1934"/>
        <end position="1957"/>
    </location>
</feature>
<dbReference type="EMBL" id="JARBJD010000206">
    <property type="protein sequence ID" value="KAK2947264.1"/>
    <property type="molecule type" value="Genomic_DNA"/>
</dbReference>
<gene>
    <name evidence="8" type="ORF">BLNAU_17825</name>
</gene>
<dbReference type="InterPro" id="IPR011545">
    <property type="entry name" value="DEAD/DEAH_box_helicase_dom"/>
</dbReference>
<dbReference type="SMART" id="SM00490">
    <property type="entry name" value="HELICc"/>
    <property type="match status" value="2"/>
</dbReference>
<feature type="domain" description="Helicase C-terminal" evidence="7">
    <location>
        <begin position="738"/>
        <end position="921"/>
    </location>
</feature>
<keyword evidence="4" id="KW-0067">ATP-binding</keyword>
<dbReference type="Proteomes" id="UP001281761">
    <property type="component" value="Unassembled WGS sequence"/>
</dbReference>
<dbReference type="InterPro" id="IPR004179">
    <property type="entry name" value="Sec63-dom"/>
</dbReference>
<dbReference type="Pfam" id="PF23445">
    <property type="entry name" value="WHD_SNRNP200"/>
    <property type="match status" value="2"/>
</dbReference>
<dbReference type="PROSITE" id="PS51194">
    <property type="entry name" value="HELICASE_CTER"/>
    <property type="match status" value="2"/>
</dbReference>
<feature type="region of interest" description="Disordered" evidence="5">
    <location>
        <begin position="256"/>
        <end position="275"/>
    </location>
</feature>
<dbReference type="PANTHER" id="PTHR47961">
    <property type="entry name" value="DNA POLYMERASE THETA, PUTATIVE (AFU_ORTHOLOGUE AFUA_1G05260)-RELATED"/>
    <property type="match status" value="1"/>
</dbReference>
<dbReference type="SMART" id="SM00382">
    <property type="entry name" value="AAA"/>
    <property type="match status" value="2"/>
</dbReference>
<reference evidence="8 9" key="1">
    <citation type="journal article" date="2022" name="bioRxiv">
        <title>Genomics of Preaxostyla Flagellates Illuminates Evolutionary Transitions and the Path Towards Mitochondrial Loss.</title>
        <authorList>
            <person name="Novak L.V.F."/>
            <person name="Treitli S.C."/>
            <person name="Pyrih J."/>
            <person name="Halakuc P."/>
            <person name="Pipaliya S.V."/>
            <person name="Vacek V."/>
            <person name="Brzon O."/>
            <person name="Soukal P."/>
            <person name="Eme L."/>
            <person name="Dacks J.B."/>
            <person name="Karnkowska A."/>
            <person name="Elias M."/>
            <person name="Hampl V."/>
        </authorList>
    </citation>
    <scope>NUCLEOTIDE SEQUENCE [LARGE SCALE GENOMIC DNA]</scope>
    <source>
        <strain evidence="8">NAU3</strain>
        <tissue evidence="8">Gut</tissue>
    </source>
</reference>
<dbReference type="Pfam" id="PF00271">
    <property type="entry name" value="Helicase_C"/>
    <property type="match status" value="2"/>
</dbReference>
<feature type="region of interest" description="Disordered" evidence="5">
    <location>
        <begin position="1296"/>
        <end position="1320"/>
    </location>
</feature>
<evidence type="ECO:0000256" key="2">
    <source>
        <dbReference type="ARBA" id="ARBA00022801"/>
    </source>
</evidence>
<evidence type="ECO:0000313" key="9">
    <source>
        <dbReference type="Proteomes" id="UP001281761"/>
    </source>
</evidence>